<dbReference type="AlphaFoldDB" id="A0A6G1MLV4"/>
<dbReference type="PANTHER" id="PTHR38116">
    <property type="entry name" value="CHROMOSOME 7, WHOLE GENOME SHOTGUN SEQUENCE"/>
    <property type="match status" value="1"/>
</dbReference>
<accession>A0A6G1MLV4</accession>
<proteinExistence type="predicted"/>
<evidence type="ECO:0000313" key="3">
    <source>
        <dbReference type="EMBL" id="KAF3225849.1"/>
    </source>
</evidence>
<gene>
    <name evidence="3" type="ORF">TWF106_001722</name>
    <name evidence="4" type="ORF">TWF191_000230</name>
    <name evidence="2" type="ORF">TWF679_007084</name>
    <name evidence="1" type="ORF">TWF788_008159</name>
</gene>
<dbReference type="PANTHER" id="PTHR38116:SF1">
    <property type="entry name" value="BZIP DOMAIN-CONTAINING PROTEIN"/>
    <property type="match status" value="1"/>
</dbReference>
<evidence type="ECO:0000313" key="1">
    <source>
        <dbReference type="EMBL" id="KAF3190638.1"/>
    </source>
</evidence>
<dbReference type="Proteomes" id="UP000479691">
    <property type="component" value="Unassembled WGS sequence"/>
</dbReference>
<dbReference type="EMBL" id="WIWT01000004">
    <property type="protein sequence ID" value="KAF3221869.1"/>
    <property type="molecule type" value="Genomic_DNA"/>
</dbReference>
<protein>
    <recommendedName>
        <fullName evidence="8">BZIP domain-containing protein</fullName>
    </recommendedName>
</protein>
<dbReference type="InterPro" id="IPR021833">
    <property type="entry name" value="DUF3425"/>
</dbReference>
<dbReference type="EMBL" id="JAABOE010000005">
    <property type="protein sequence ID" value="KAF3190638.1"/>
    <property type="molecule type" value="Genomic_DNA"/>
</dbReference>
<evidence type="ECO:0000313" key="4">
    <source>
        <dbReference type="EMBL" id="KAF3229991.1"/>
    </source>
</evidence>
<reference evidence="5 6" key="1">
    <citation type="submission" date="2019-06" db="EMBL/GenBank/DDBJ databases">
        <authorList>
            <person name="Palmer J.M."/>
        </authorList>
    </citation>
    <scope>NUCLEOTIDE SEQUENCE [LARGE SCALE GENOMIC DNA]</scope>
    <source>
        <strain evidence="3 5">TWF106</strain>
        <strain evidence="4 7">TWF191</strain>
        <strain evidence="2">TWF679</strain>
        <strain evidence="1 6">TWF788</strain>
    </source>
</reference>
<dbReference type="EMBL" id="WIPF01000010">
    <property type="protein sequence ID" value="KAF3229991.1"/>
    <property type="molecule type" value="Genomic_DNA"/>
</dbReference>
<dbReference type="Proteomes" id="UP000472727">
    <property type="component" value="Unassembled WGS sequence"/>
</dbReference>
<dbReference type="Pfam" id="PF11905">
    <property type="entry name" value="DUF3425"/>
    <property type="match status" value="1"/>
</dbReference>
<dbReference type="OrthoDB" id="2245989at2759"/>
<dbReference type="Proteomes" id="UP000614610">
    <property type="component" value="Unassembled WGS sequence"/>
</dbReference>
<dbReference type="Proteomes" id="UP000483672">
    <property type="component" value="Unassembled WGS sequence"/>
</dbReference>
<evidence type="ECO:0000313" key="6">
    <source>
        <dbReference type="Proteomes" id="UP000479691"/>
    </source>
</evidence>
<evidence type="ECO:0000313" key="7">
    <source>
        <dbReference type="Proteomes" id="UP000483672"/>
    </source>
</evidence>
<comment type="caution">
    <text evidence="3">The sequence shown here is derived from an EMBL/GenBank/DDBJ whole genome shotgun (WGS) entry which is preliminary data.</text>
</comment>
<evidence type="ECO:0008006" key="8">
    <source>
        <dbReference type="Google" id="ProtNLM"/>
    </source>
</evidence>
<organism evidence="3 5">
    <name type="scientific">Orbilia oligospora</name>
    <name type="common">Nematode-trapping fungus</name>
    <name type="synonym">Arthrobotrys oligospora</name>
    <dbReference type="NCBI Taxonomy" id="2813651"/>
    <lineage>
        <taxon>Eukaryota</taxon>
        <taxon>Fungi</taxon>
        <taxon>Dikarya</taxon>
        <taxon>Ascomycota</taxon>
        <taxon>Pezizomycotina</taxon>
        <taxon>Orbiliomycetes</taxon>
        <taxon>Orbiliales</taxon>
        <taxon>Orbiliaceae</taxon>
        <taxon>Orbilia</taxon>
    </lineage>
</organism>
<dbReference type="EMBL" id="WIWS01000013">
    <property type="protein sequence ID" value="KAF3225849.1"/>
    <property type="molecule type" value="Genomic_DNA"/>
</dbReference>
<name>A0A6G1MLV4_ORBOL</name>
<evidence type="ECO:0000313" key="5">
    <source>
        <dbReference type="Proteomes" id="UP000472727"/>
    </source>
</evidence>
<evidence type="ECO:0000313" key="2">
    <source>
        <dbReference type="EMBL" id="KAF3221869.1"/>
    </source>
</evidence>
<dbReference type="CDD" id="cd14688">
    <property type="entry name" value="bZIP_YAP"/>
    <property type="match status" value="1"/>
</dbReference>
<sequence>MTLSLIASEVWDRTDDWTGVTSPMERRKRQNRLNQRAYRKRRHIRRCAPIEEDTPVPKDPKNSECHDVAIVGSTASFSNSPTHPLDLITSPDIHHRLQVVDFVRRVLLNCSLRLQAPSEPHLLARLNVLSALITNAAMLNIPFQDLGREGAISQFNLQGPEPLGIMSSTSLIPESLRPTALQREIVHSPWLDLFPMPTLRDSILQAFQQSLLTQNQLCHSIFAVDDTGGAIAPLVVWGEPWDPSSWELCPQLLMKLDALLNDCSTALESTNFWRKKRGETEIIRLR</sequence>